<dbReference type="PANTHER" id="PTHR39473">
    <property type="match status" value="1"/>
</dbReference>
<keyword evidence="2" id="KW-1185">Reference proteome</keyword>
<comment type="caution">
    <text evidence="1">The sequence shown here is derived from an EMBL/GenBank/DDBJ whole genome shotgun (WGS) entry which is preliminary data.</text>
</comment>
<organism evidence="1 2">
    <name type="scientific">Mariniradius sediminis</name>
    <dbReference type="NCBI Taxonomy" id="2909237"/>
    <lineage>
        <taxon>Bacteria</taxon>
        <taxon>Pseudomonadati</taxon>
        <taxon>Bacteroidota</taxon>
        <taxon>Cytophagia</taxon>
        <taxon>Cytophagales</taxon>
        <taxon>Cyclobacteriaceae</taxon>
        <taxon>Mariniradius</taxon>
    </lineage>
</organism>
<dbReference type="InterPro" id="IPR034660">
    <property type="entry name" value="DinB/YfiT-like"/>
</dbReference>
<dbReference type="PANTHER" id="PTHR39473:SF1">
    <property type="entry name" value="DINB-LIKE DOMAIN-CONTAINING PROTEIN"/>
    <property type="match status" value="1"/>
</dbReference>
<gene>
    <name evidence="1" type="ORF">L0U89_02840</name>
</gene>
<evidence type="ECO:0000313" key="1">
    <source>
        <dbReference type="EMBL" id="MCF1749993.1"/>
    </source>
</evidence>
<dbReference type="SUPFAM" id="SSF109854">
    <property type="entry name" value="DinB/YfiT-like putative metalloenzymes"/>
    <property type="match status" value="1"/>
</dbReference>
<evidence type="ECO:0008006" key="3">
    <source>
        <dbReference type="Google" id="ProtNLM"/>
    </source>
</evidence>
<protein>
    <recommendedName>
        <fullName evidence="3">DinB family protein</fullName>
    </recommendedName>
</protein>
<reference evidence="1 2" key="1">
    <citation type="submission" date="2022-01" db="EMBL/GenBank/DDBJ databases">
        <title>Mariniradius saccharolyticus sp. nov., isolated from sediment of a river.</title>
        <authorList>
            <person name="Liu H."/>
        </authorList>
    </citation>
    <scope>NUCLEOTIDE SEQUENCE [LARGE SCALE GENOMIC DNA]</scope>
    <source>
        <strain evidence="1 2">RY-2</strain>
    </source>
</reference>
<dbReference type="EMBL" id="JAKEVZ010000002">
    <property type="protein sequence ID" value="MCF1749993.1"/>
    <property type="molecule type" value="Genomic_DNA"/>
</dbReference>
<dbReference type="RefSeq" id="WP_234860136.1">
    <property type="nucleotide sequence ID" value="NZ_JAKEVZ010000002.1"/>
</dbReference>
<evidence type="ECO:0000313" key="2">
    <source>
        <dbReference type="Proteomes" id="UP001201449"/>
    </source>
</evidence>
<sequence>MSSIDTLFEANAEVLSELVGFLEQIREEDYRDISQLFGDASIGQHCRHIIEFYECLASQYDAGVICYDLRNRDERLQCDPGFALEKVQGLQEALRLPDKTLLLVQQYNGMSHSSQTTFSRELLYNMEHCVHHQAMVKLATQRLEYMLLPTDYGVARSTREYRNSAGK</sequence>
<accession>A0ABS9BSU9</accession>
<proteinExistence type="predicted"/>
<dbReference type="Proteomes" id="UP001201449">
    <property type="component" value="Unassembled WGS sequence"/>
</dbReference>
<name>A0ABS9BSU9_9BACT</name>